<evidence type="ECO:0000313" key="2">
    <source>
        <dbReference type="Proteomes" id="UP000321393"/>
    </source>
</evidence>
<organism evidence="1 2">
    <name type="scientific">Cucumis melo var. makuwa</name>
    <name type="common">Oriental melon</name>
    <dbReference type="NCBI Taxonomy" id="1194695"/>
    <lineage>
        <taxon>Eukaryota</taxon>
        <taxon>Viridiplantae</taxon>
        <taxon>Streptophyta</taxon>
        <taxon>Embryophyta</taxon>
        <taxon>Tracheophyta</taxon>
        <taxon>Spermatophyta</taxon>
        <taxon>Magnoliopsida</taxon>
        <taxon>eudicotyledons</taxon>
        <taxon>Gunneridae</taxon>
        <taxon>Pentapetalae</taxon>
        <taxon>rosids</taxon>
        <taxon>fabids</taxon>
        <taxon>Cucurbitales</taxon>
        <taxon>Cucurbitaceae</taxon>
        <taxon>Benincaseae</taxon>
        <taxon>Cucumis</taxon>
    </lineage>
</organism>
<dbReference type="Proteomes" id="UP000321393">
    <property type="component" value="Unassembled WGS sequence"/>
</dbReference>
<name>A0A5A7SXA1_CUCMM</name>
<sequence>MERRVRLFKCRWYDTDINKSQKTHVELEYKSINTSCYWFAKELALLARLDIDLTIVKRPIVCYVTDNFTDNGDEQSHIKADQVTTNDTDQSRIHLFEETTQPFLTPKKCQQFRLLELERYVHNNGRIAMSIAPGVEKPISPHVVRFYKVISGLMLGENILRLSRAIYRFVEHQMLMSFKMFRGDYHRHYKKYSDPEQACQPIAHIGRMYGRLTLPMRSLHES</sequence>
<gene>
    <name evidence="1" type="ORF">E6C27_scaffold43059G00850</name>
</gene>
<evidence type="ECO:0000313" key="1">
    <source>
        <dbReference type="EMBL" id="KAA0033897.1"/>
    </source>
</evidence>
<reference evidence="1 2" key="1">
    <citation type="submission" date="2019-08" db="EMBL/GenBank/DDBJ databases">
        <title>Draft genome sequences of two oriental melons (Cucumis melo L. var makuwa).</title>
        <authorList>
            <person name="Kwon S.-Y."/>
        </authorList>
    </citation>
    <scope>NUCLEOTIDE SEQUENCE [LARGE SCALE GENOMIC DNA]</scope>
    <source>
        <strain evidence="2">cv. SW 3</strain>
        <tissue evidence="1">Leaf</tissue>
    </source>
</reference>
<comment type="caution">
    <text evidence="1">The sequence shown here is derived from an EMBL/GenBank/DDBJ whole genome shotgun (WGS) entry which is preliminary data.</text>
</comment>
<accession>A0A5A7SXA1</accession>
<dbReference type="EMBL" id="SSTE01020563">
    <property type="protein sequence ID" value="KAA0033897.1"/>
    <property type="molecule type" value="Genomic_DNA"/>
</dbReference>
<proteinExistence type="predicted"/>
<dbReference type="AlphaFoldDB" id="A0A5A7SXA1"/>
<protein>
    <submittedName>
        <fullName evidence="1">CACTA en-spm transposon protein</fullName>
    </submittedName>
</protein>